<dbReference type="EMBL" id="DVMJ01000050">
    <property type="protein sequence ID" value="HIU13510.1"/>
    <property type="molecule type" value="Genomic_DNA"/>
</dbReference>
<dbReference type="AlphaFoldDB" id="A0A9D1L093"/>
<dbReference type="Pfam" id="PF08817">
    <property type="entry name" value="YukD"/>
    <property type="match status" value="1"/>
</dbReference>
<name>A0A9D1L093_9FIRM</name>
<reference evidence="1" key="2">
    <citation type="journal article" date="2021" name="PeerJ">
        <title>Extensive microbial diversity within the chicken gut microbiome revealed by metagenomics and culture.</title>
        <authorList>
            <person name="Gilroy R."/>
            <person name="Ravi A."/>
            <person name="Getino M."/>
            <person name="Pursley I."/>
            <person name="Horton D.L."/>
            <person name="Alikhan N.F."/>
            <person name="Baker D."/>
            <person name="Gharbi K."/>
            <person name="Hall N."/>
            <person name="Watson M."/>
            <person name="Adriaenssens E.M."/>
            <person name="Foster-Nyarko E."/>
            <person name="Jarju S."/>
            <person name="Secka A."/>
            <person name="Antonio M."/>
            <person name="Oren A."/>
            <person name="Chaudhuri R.R."/>
            <person name="La Ragione R."/>
            <person name="Hildebrand F."/>
            <person name="Pallen M.J."/>
        </authorList>
    </citation>
    <scope>NUCLEOTIDE SEQUENCE</scope>
    <source>
        <strain evidence="1">CHK195-11698</strain>
    </source>
</reference>
<organism evidence="1 2">
    <name type="scientific">Candidatus Fimiplasma intestinipullorum</name>
    <dbReference type="NCBI Taxonomy" id="2840825"/>
    <lineage>
        <taxon>Bacteria</taxon>
        <taxon>Bacillati</taxon>
        <taxon>Bacillota</taxon>
        <taxon>Clostridia</taxon>
        <taxon>Eubacteriales</taxon>
        <taxon>Candidatus Fimiplasma</taxon>
    </lineage>
</organism>
<protein>
    <submittedName>
        <fullName evidence="1">EsaB/YukD family protein</fullName>
    </submittedName>
</protein>
<sequence length="81" mass="9278">MHNIMVTIENEQRTIQKDVEMPAHVRLALLRPELLGLMKVNVLNTNAKLYSVRLKRVLNDEETLGQAGIWNGDYLVLIEHG</sequence>
<proteinExistence type="predicted"/>
<comment type="caution">
    <text evidence="1">The sequence shown here is derived from an EMBL/GenBank/DDBJ whole genome shotgun (WGS) entry which is preliminary data.</text>
</comment>
<dbReference type="Proteomes" id="UP000824175">
    <property type="component" value="Unassembled WGS sequence"/>
</dbReference>
<reference evidence="1" key="1">
    <citation type="submission" date="2020-10" db="EMBL/GenBank/DDBJ databases">
        <authorList>
            <person name="Gilroy R."/>
        </authorList>
    </citation>
    <scope>NUCLEOTIDE SEQUENCE</scope>
    <source>
        <strain evidence="1">CHK195-11698</strain>
    </source>
</reference>
<dbReference type="InterPro" id="IPR024962">
    <property type="entry name" value="YukD-like"/>
</dbReference>
<evidence type="ECO:0000313" key="1">
    <source>
        <dbReference type="EMBL" id="HIU13510.1"/>
    </source>
</evidence>
<evidence type="ECO:0000313" key="2">
    <source>
        <dbReference type="Proteomes" id="UP000824175"/>
    </source>
</evidence>
<gene>
    <name evidence="1" type="ORF">IAD15_05515</name>
</gene>
<accession>A0A9D1L093</accession>